<proteinExistence type="predicted"/>
<dbReference type="InterPro" id="IPR025525">
    <property type="entry name" value="hAT-like_transposase_RNase-H"/>
</dbReference>
<evidence type="ECO:0000313" key="3">
    <source>
        <dbReference type="Proteomes" id="UP000178912"/>
    </source>
</evidence>
<dbReference type="InterPro" id="IPR012337">
    <property type="entry name" value="RNaseH-like_sf"/>
</dbReference>
<dbReference type="AlphaFoldDB" id="A0A1E1LC27"/>
<gene>
    <name evidence="2" type="ORF">RAG0_13219</name>
</gene>
<sequence length="117" mass="13740">MQKCLRIFDIFVKTTIKLQAEKYPTIYYLVPEIYKIYIKLETIRDSLNSEPFTSAINKGIAKLRKYYPKTSITENNKALYISLILDPRIKIDRLSLVGLSNGLISDIKRKFQEEYNL</sequence>
<accession>A0A1E1LC27</accession>
<dbReference type="Pfam" id="PF14372">
    <property type="entry name" value="hAT-like_RNase-H"/>
    <property type="match status" value="1"/>
</dbReference>
<name>A0A1E1LC27_9HELO</name>
<dbReference type="EMBL" id="FJUX01000101">
    <property type="protein sequence ID" value="CZT07964.1"/>
    <property type="molecule type" value="Genomic_DNA"/>
</dbReference>
<keyword evidence="3" id="KW-1185">Reference proteome</keyword>
<protein>
    <recommendedName>
        <fullName evidence="1">hAT-like transposase RNase-H fold domain-containing protein</fullName>
    </recommendedName>
</protein>
<dbReference type="Proteomes" id="UP000178912">
    <property type="component" value="Unassembled WGS sequence"/>
</dbReference>
<feature type="domain" description="hAT-like transposase RNase-H fold" evidence="1">
    <location>
        <begin position="21"/>
        <end position="94"/>
    </location>
</feature>
<dbReference type="GO" id="GO:0003677">
    <property type="term" value="F:DNA binding"/>
    <property type="evidence" value="ECO:0007669"/>
    <property type="project" value="InterPro"/>
</dbReference>
<evidence type="ECO:0000259" key="1">
    <source>
        <dbReference type="Pfam" id="PF14372"/>
    </source>
</evidence>
<organism evidence="2 3">
    <name type="scientific">Rhynchosporium agropyri</name>
    <dbReference type="NCBI Taxonomy" id="914238"/>
    <lineage>
        <taxon>Eukaryota</taxon>
        <taxon>Fungi</taxon>
        <taxon>Dikarya</taxon>
        <taxon>Ascomycota</taxon>
        <taxon>Pezizomycotina</taxon>
        <taxon>Leotiomycetes</taxon>
        <taxon>Helotiales</taxon>
        <taxon>Ploettnerulaceae</taxon>
        <taxon>Rhynchosporium</taxon>
    </lineage>
</organism>
<reference evidence="3" key="1">
    <citation type="submission" date="2016-03" db="EMBL/GenBank/DDBJ databases">
        <authorList>
            <person name="Guldener U."/>
        </authorList>
    </citation>
    <scope>NUCLEOTIDE SEQUENCE [LARGE SCALE GENOMIC DNA]</scope>
    <source>
        <strain evidence="3">04CH-RAC-A.6.1</strain>
    </source>
</reference>
<dbReference type="SUPFAM" id="SSF53098">
    <property type="entry name" value="Ribonuclease H-like"/>
    <property type="match status" value="1"/>
</dbReference>
<dbReference type="OrthoDB" id="3559562at2759"/>
<evidence type="ECO:0000313" key="2">
    <source>
        <dbReference type="EMBL" id="CZT07964.1"/>
    </source>
</evidence>